<accession>A0A1H9PJR3</accession>
<keyword evidence="1" id="KW-0472">Membrane</keyword>
<feature type="transmembrane region" description="Helical" evidence="1">
    <location>
        <begin position="208"/>
        <end position="225"/>
    </location>
</feature>
<feature type="transmembrane region" description="Helical" evidence="1">
    <location>
        <begin position="21"/>
        <end position="42"/>
    </location>
</feature>
<feature type="transmembrane region" description="Helical" evidence="1">
    <location>
        <begin position="48"/>
        <end position="68"/>
    </location>
</feature>
<evidence type="ECO:0000313" key="2">
    <source>
        <dbReference type="EMBL" id="SER48404.1"/>
    </source>
</evidence>
<keyword evidence="1" id="KW-0812">Transmembrane</keyword>
<feature type="transmembrane region" description="Helical" evidence="1">
    <location>
        <begin position="146"/>
        <end position="164"/>
    </location>
</feature>
<organism evidence="2 3">
    <name type="scientific">Gracilibacillus ureilyticus</name>
    <dbReference type="NCBI Taxonomy" id="531814"/>
    <lineage>
        <taxon>Bacteria</taxon>
        <taxon>Bacillati</taxon>
        <taxon>Bacillota</taxon>
        <taxon>Bacilli</taxon>
        <taxon>Bacillales</taxon>
        <taxon>Bacillaceae</taxon>
        <taxon>Gracilibacillus</taxon>
    </lineage>
</organism>
<dbReference type="RefSeq" id="WP_089740110.1">
    <property type="nucleotide sequence ID" value="NZ_FOGL01000005.1"/>
</dbReference>
<name>A0A1H9PJR3_9BACI</name>
<sequence>MVQQIKFNMYYLLKSSWSTILIFWGIYTGFIALMFIMAFSFQSSDIEFIGFNTIPSMIFTTVFALLLFKETFPSIIKYGTTRLSYIFSMLVYVILYAVVMTVISNLLIVLIHRFGKVLNITNFQFYGLDTSFQSSVGKLDTMIYEGMLYILLFLVGFIISSLFFRFGYKVSAIFILVIAMPLFIRSYAEDLTDLLSYLIITTDQYTAFAFLLPFSILAVGIWLITRNASIVDKLSNK</sequence>
<dbReference type="OrthoDB" id="2453726at2"/>
<keyword evidence="1" id="KW-1133">Transmembrane helix</keyword>
<dbReference type="AlphaFoldDB" id="A0A1H9PJR3"/>
<evidence type="ECO:0000313" key="3">
    <source>
        <dbReference type="Proteomes" id="UP000199687"/>
    </source>
</evidence>
<protein>
    <recommendedName>
        <fullName evidence="4">ABC-2 family transporter protein</fullName>
    </recommendedName>
</protein>
<reference evidence="2 3" key="1">
    <citation type="submission" date="2016-10" db="EMBL/GenBank/DDBJ databases">
        <authorList>
            <person name="de Groot N.N."/>
        </authorList>
    </citation>
    <scope>NUCLEOTIDE SEQUENCE [LARGE SCALE GENOMIC DNA]</scope>
    <source>
        <strain evidence="2 3">CGMCC 1.7727</strain>
    </source>
</reference>
<dbReference type="EMBL" id="FOGL01000005">
    <property type="protein sequence ID" value="SER48404.1"/>
    <property type="molecule type" value="Genomic_DNA"/>
</dbReference>
<dbReference type="Proteomes" id="UP000199687">
    <property type="component" value="Unassembled WGS sequence"/>
</dbReference>
<dbReference type="STRING" id="531814.SAMN04487944_10534"/>
<evidence type="ECO:0000256" key="1">
    <source>
        <dbReference type="SAM" id="Phobius"/>
    </source>
</evidence>
<gene>
    <name evidence="2" type="ORF">SAMN04487944_10534</name>
</gene>
<feature type="transmembrane region" description="Helical" evidence="1">
    <location>
        <begin position="171"/>
        <end position="188"/>
    </location>
</feature>
<proteinExistence type="predicted"/>
<evidence type="ECO:0008006" key="4">
    <source>
        <dbReference type="Google" id="ProtNLM"/>
    </source>
</evidence>
<feature type="transmembrane region" description="Helical" evidence="1">
    <location>
        <begin position="89"/>
        <end position="111"/>
    </location>
</feature>
<keyword evidence="3" id="KW-1185">Reference proteome</keyword>